<dbReference type="EMBL" id="CAJPWZ010001948">
    <property type="protein sequence ID" value="CAG2227096.1"/>
    <property type="molecule type" value="Genomic_DNA"/>
</dbReference>
<dbReference type="Proteomes" id="UP000683360">
    <property type="component" value="Unassembled WGS sequence"/>
</dbReference>
<name>A0A8S3SZY7_MYTED</name>
<evidence type="ECO:0000256" key="2">
    <source>
        <dbReference type="SAM" id="Phobius"/>
    </source>
</evidence>
<feature type="transmembrane region" description="Helical" evidence="2">
    <location>
        <begin position="371"/>
        <end position="391"/>
    </location>
</feature>
<feature type="transmembrane region" description="Helical" evidence="2">
    <location>
        <begin position="75"/>
        <end position="94"/>
    </location>
</feature>
<evidence type="ECO:0000256" key="1">
    <source>
        <dbReference type="SAM" id="MobiDB-lite"/>
    </source>
</evidence>
<reference evidence="3" key="1">
    <citation type="submission" date="2021-03" db="EMBL/GenBank/DDBJ databases">
        <authorList>
            <person name="Bekaert M."/>
        </authorList>
    </citation>
    <scope>NUCLEOTIDE SEQUENCE</scope>
</reference>
<evidence type="ECO:0000313" key="3">
    <source>
        <dbReference type="EMBL" id="CAG2227096.1"/>
    </source>
</evidence>
<protein>
    <submittedName>
        <fullName evidence="3">Uncharacterized protein</fullName>
    </submittedName>
</protein>
<evidence type="ECO:0000313" key="4">
    <source>
        <dbReference type="Proteomes" id="UP000683360"/>
    </source>
</evidence>
<keyword evidence="2" id="KW-1133">Transmembrane helix</keyword>
<keyword evidence="2" id="KW-0472">Membrane</keyword>
<accession>A0A8S3SZY7</accession>
<proteinExistence type="predicted"/>
<feature type="region of interest" description="Disordered" evidence="1">
    <location>
        <begin position="48"/>
        <end position="68"/>
    </location>
</feature>
<organism evidence="3 4">
    <name type="scientific">Mytilus edulis</name>
    <name type="common">Blue mussel</name>
    <dbReference type="NCBI Taxonomy" id="6550"/>
    <lineage>
        <taxon>Eukaryota</taxon>
        <taxon>Metazoa</taxon>
        <taxon>Spiralia</taxon>
        <taxon>Lophotrochozoa</taxon>
        <taxon>Mollusca</taxon>
        <taxon>Bivalvia</taxon>
        <taxon>Autobranchia</taxon>
        <taxon>Pteriomorphia</taxon>
        <taxon>Mytilida</taxon>
        <taxon>Mytiloidea</taxon>
        <taxon>Mytilidae</taxon>
        <taxon>Mytilinae</taxon>
        <taxon>Mytilus</taxon>
    </lineage>
</organism>
<keyword evidence="4" id="KW-1185">Reference proteome</keyword>
<gene>
    <name evidence="3" type="ORF">MEDL_40036</name>
</gene>
<keyword evidence="2" id="KW-0812">Transmembrane</keyword>
<comment type="caution">
    <text evidence="3">The sequence shown here is derived from an EMBL/GenBank/DDBJ whole genome shotgun (WGS) entry which is preliminary data.</text>
</comment>
<feature type="transmembrane region" description="Helical" evidence="2">
    <location>
        <begin position="132"/>
        <end position="153"/>
    </location>
</feature>
<sequence>MHRPPSIQSIEQYPTNRMDHSYHYNIPQAMEQPGMANPCNHGIIVMPPSSPTMDGSRERKNNKHRKTRRDSIRVILTRVCSAILVITDCVFDWMQSNDMTTPSDIISDLSGGERQPKKECTSIEDIAEKYKYFTIAGTVLSVIQLANIIFQIYSEVKFMREKKQAVEGNDSTQKKMRDRILKYPKKLLDGRTETLYSVLFIEIPQGLLLLRYQDACVSLCGKDLKGKHLSRRIWSAANGGIALLNNAFRYLTCSLMCEEEVEEDDKPGCCSGGGGKCVGCIRCLFKCLCPCLCCFHRYECLMCGCWICGKKCICDMCQCYTEPWFCKVFCGICTFHYCPLVDPEKPMGAQKCCDVTSDCCNCSDLFDYEPLVFNTSLATVFNVLYVFVYFGNICSMFCLEFDYPIIENIISVILSAVSTVATTLF</sequence>
<dbReference type="AlphaFoldDB" id="A0A8S3SZY7"/>
<dbReference type="OrthoDB" id="6159517at2759"/>